<keyword evidence="2" id="KW-0344">Guanine-nucleotide releasing factor</keyword>
<evidence type="ECO:0000313" key="7">
    <source>
        <dbReference type="Proteomes" id="UP000677054"/>
    </source>
</evidence>
<dbReference type="PROSITE" id="PS50211">
    <property type="entry name" value="DENN"/>
    <property type="match status" value="1"/>
</dbReference>
<evidence type="ECO:0000256" key="2">
    <source>
        <dbReference type="ARBA" id="ARBA00022658"/>
    </source>
</evidence>
<feature type="compositionally biased region" description="Low complexity" evidence="4">
    <location>
        <begin position="532"/>
        <end position="554"/>
    </location>
</feature>
<dbReference type="GO" id="GO:1901981">
    <property type="term" value="F:phosphatidylinositol phosphate binding"/>
    <property type="evidence" value="ECO:0007669"/>
    <property type="project" value="TreeGrafter"/>
</dbReference>
<evidence type="ECO:0000256" key="3">
    <source>
        <dbReference type="ARBA" id="ARBA00023329"/>
    </source>
</evidence>
<dbReference type="OrthoDB" id="206724at2759"/>
<organism evidence="6">
    <name type="scientific">Darwinula stevensoni</name>
    <dbReference type="NCBI Taxonomy" id="69355"/>
    <lineage>
        <taxon>Eukaryota</taxon>
        <taxon>Metazoa</taxon>
        <taxon>Ecdysozoa</taxon>
        <taxon>Arthropoda</taxon>
        <taxon>Crustacea</taxon>
        <taxon>Oligostraca</taxon>
        <taxon>Ostracoda</taxon>
        <taxon>Podocopa</taxon>
        <taxon>Podocopida</taxon>
        <taxon>Darwinulocopina</taxon>
        <taxon>Darwinuloidea</taxon>
        <taxon>Darwinulidae</taxon>
        <taxon>Darwinula</taxon>
    </lineage>
</organism>
<dbReference type="Proteomes" id="UP000677054">
    <property type="component" value="Unassembled WGS sequence"/>
</dbReference>
<gene>
    <name evidence="6" type="ORF">DSTB1V02_LOCUS3771</name>
</gene>
<dbReference type="GO" id="GO:0005829">
    <property type="term" value="C:cytosol"/>
    <property type="evidence" value="ECO:0007669"/>
    <property type="project" value="TreeGrafter"/>
</dbReference>
<evidence type="ECO:0000256" key="4">
    <source>
        <dbReference type="SAM" id="MobiDB-lite"/>
    </source>
</evidence>
<dbReference type="Gene3D" id="6.10.140.1000">
    <property type="match status" value="1"/>
</dbReference>
<dbReference type="Pfam" id="PF03455">
    <property type="entry name" value="dDENN"/>
    <property type="match status" value="1"/>
</dbReference>
<dbReference type="SMART" id="SM00799">
    <property type="entry name" value="DENN"/>
    <property type="match status" value="1"/>
</dbReference>
<dbReference type="GO" id="GO:0032456">
    <property type="term" value="P:endocytic recycling"/>
    <property type="evidence" value="ECO:0007669"/>
    <property type="project" value="TreeGrafter"/>
</dbReference>
<name>A0A7R8XCQ6_9CRUS</name>
<feature type="compositionally biased region" description="Basic and acidic residues" evidence="4">
    <location>
        <begin position="623"/>
        <end position="638"/>
    </location>
</feature>
<dbReference type="InterPro" id="IPR037516">
    <property type="entry name" value="Tripartite_DENN"/>
</dbReference>
<protein>
    <recommendedName>
        <fullName evidence="5">UDENN domain-containing protein</fullName>
    </recommendedName>
</protein>
<dbReference type="PANTHER" id="PTHR13196:SF14">
    <property type="entry name" value="UDENN DOMAIN-CONTAINING PROTEIN"/>
    <property type="match status" value="1"/>
</dbReference>
<dbReference type="InterPro" id="IPR043153">
    <property type="entry name" value="DENN_C"/>
</dbReference>
<dbReference type="EMBL" id="LR900031">
    <property type="protein sequence ID" value="CAD7243862.1"/>
    <property type="molecule type" value="Genomic_DNA"/>
</dbReference>
<comment type="subcellular location">
    <subcellularLocation>
        <location evidence="1">Cytoplasmic vesicle</location>
        <location evidence="1">Clathrin-coated vesicle</location>
    </subcellularLocation>
</comment>
<dbReference type="InterPro" id="IPR005112">
    <property type="entry name" value="dDENN_dom"/>
</dbReference>
<evidence type="ECO:0000259" key="5">
    <source>
        <dbReference type="PROSITE" id="PS50211"/>
    </source>
</evidence>
<dbReference type="Pfam" id="PF02141">
    <property type="entry name" value="DENN"/>
    <property type="match status" value="1"/>
</dbReference>
<dbReference type="InterPro" id="IPR001194">
    <property type="entry name" value="cDENN_dom"/>
</dbReference>
<dbReference type="EMBL" id="CAJPEV010000514">
    <property type="protein sequence ID" value="CAG0886022.1"/>
    <property type="molecule type" value="Genomic_DNA"/>
</dbReference>
<feature type="compositionally biased region" description="Low complexity" evidence="4">
    <location>
        <begin position="639"/>
        <end position="650"/>
    </location>
</feature>
<dbReference type="Gene3D" id="3.40.50.11500">
    <property type="match status" value="1"/>
</dbReference>
<feature type="region of interest" description="Disordered" evidence="4">
    <location>
        <begin position="619"/>
        <end position="668"/>
    </location>
</feature>
<dbReference type="FunFam" id="3.40.50.11500:FF:000001">
    <property type="entry name" value="Putative DENN domain-containing protein 1A"/>
    <property type="match status" value="1"/>
</dbReference>
<sequence length="1302" mass="145611">MSTLNKMKRSSMGSRLRENPIHLFECFCEVTAPTEDNLKPWILQKFPESFNDQAVLRPTPEFTFPCDFEKTTVQHFSFVLTSGDSKWTFGFCRHAPKSDTAIILLSHLPWHEVFYKLLNQIADVMQKSDSGALWRFLQDVYKASVPEPGTDLTINVASNTYSWKCPDHFKLPSIPENRNLTEYFNAVDAQNMMEIFASMLYERRIVITSRRLSRLSACVQAANELIMPMTWQHIFIPVLPNHLIDYLSAPMPFLIGVPTSIMQKVKIAELGEAVILDADNNKVTTPFRDLESLPLDVVLPLKRNLKNPDGMLGDRVSRSFLKALVQLIGGYREALILKEGELITFSPEAFVRTRPSMQPFLEQMLQLQIFQQFIEERLEVLNSGLGYSDEFEKEVCLYSGKPASAFLQIQPKEWFDQVRKEGGAFIKTVKTKANPAMKSAAKSVKVVRERSKSAYRDIRTKLREGGDTHSVKIHSIMNKSLGTPSPPPRMVIEEEDEGETTHSAPTSPTQQVPRFAKPFSPSRALSTFRKTSQQLNPLQNSRSSLSSPASTPALGLDENAVESDGDIDFPTIDMSDLREVLARKFNIHEDLQTSQSAKTERTNQEAPVEEVVQEIGDLVQWDSPEKDAPPPVPSREDSLSSFDPLLSPKLNDSSPSSTNMGAASPRPRNLPESYVWCTPPTAFLQHSHHAAVGTNPKFVNLKSSGGDAASNLCNHSIAQRSKSPSLIDQASASSIEMPLTALSRQTTASPLLEPERLSHPNSGSNSPRKPDPFHDLDPLREYRQVFQKVVHCEPELPKSESSSLDEMRRNFINESMLQSPVHPEVTERNGVESHHGVPGGVKKAVFIIKGPVVDEVHSTLQSLIKNTELDYVILVVCTPARVQYFAHFGSQTDSEDRVRTVMDSLEKEILSWMENPDTAIHNSPLEIWHLPKSIQLKIRHFAACLSAMFDSLNVRDEIFVTGSLSKLVAMELLNLPAARMRRKMAKGRLSLVLVDRTLDMMSCTGHVDKTIWDRMVSLLPLFPGTSTDICINMTPLCSTALPSDFPVIVPGCLGEIGYEDPKLLELLCSQPSRAILENVTKRLRDTLCGESTSSQSQDLMKSLQAQIQTVKSNFEGVKQNINLLQICLALMETLQHPKNEQLDGMAGLEKVLVQNIHEDPEDSVNQLCLLIHKHRDRGFDLDDILALLTYMYSLLGEQMEELVGEPRLESALGEAMWEHRASLPPIMEAMEAMKLLNEASESHAVTVTGLLERLLYDFHNSDKRDIPDLEYMSGGFGDFLKSGLGAIPLPLTLAEEGASDRA</sequence>
<dbReference type="SMART" id="SM00801">
    <property type="entry name" value="dDENN"/>
    <property type="match status" value="1"/>
</dbReference>
<dbReference type="Pfam" id="PF03456">
    <property type="entry name" value="uDENN"/>
    <property type="match status" value="1"/>
</dbReference>
<keyword evidence="7" id="KW-1185">Reference proteome</keyword>
<reference evidence="6" key="1">
    <citation type="submission" date="2020-11" db="EMBL/GenBank/DDBJ databases">
        <authorList>
            <person name="Tran Van P."/>
        </authorList>
    </citation>
    <scope>NUCLEOTIDE SEQUENCE</scope>
</reference>
<evidence type="ECO:0000313" key="6">
    <source>
        <dbReference type="EMBL" id="CAD7243862.1"/>
    </source>
</evidence>
<feature type="region of interest" description="Disordered" evidence="4">
    <location>
        <begin position="478"/>
        <end position="564"/>
    </location>
</feature>
<keyword evidence="3" id="KW-0968">Cytoplasmic vesicle</keyword>
<dbReference type="SMART" id="SM00800">
    <property type="entry name" value="uDENN"/>
    <property type="match status" value="1"/>
</dbReference>
<feature type="domain" description="UDENN" evidence="5">
    <location>
        <begin position="25"/>
        <end position="384"/>
    </location>
</feature>
<dbReference type="PANTHER" id="PTHR13196">
    <property type="entry name" value="DENN DOMAIN-CONTAINING"/>
    <property type="match status" value="1"/>
</dbReference>
<accession>A0A7R8XCQ6</accession>
<proteinExistence type="predicted"/>
<dbReference type="GO" id="GO:0030136">
    <property type="term" value="C:clathrin-coated vesicle"/>
    <property type="evidence" value="ECO:0007669"/>
    <property type="project" value="UniProtKB-SubCell"/>
</dbReference>
<dbReference type="FunFam" id="3.30.450.200:FF:000003">
    <property type="entry name" value="DENN domain containing 1A"/>
    <property type="match status" value="1"/>
</dbReference>
<evidence type="ECO:0000256" key="1">
    <source>
        <dbReference type="ARBA" id="ARBA00004132"/>
    </source>
</evidence>
<dbReference type="GO" id="GO:0005085">
    <property type="term" value="F:guanyl-nucleotide exchange factor activity"/>
    <property type="evidence" value="ECO:0007669"/>
    <property type="project" value="UniProtKB-KW"/>
</dbReference>
<dbReference type="Gene3D" id="3.30.450.200">
    <property type="match status" value="1"/>
</dbReference>
<dbReference type="GO" id="GO:0006897">
    <property type="term" value="P:endocytosis"/>
    <property type="evidence" value="ECO:0007669"/>
    <property type="project" value="TreeGrafter"/>
</dbReference>
<feature type="region of interest" description="Disordered" evidence="4">
    <location>
        <begin position="753"/>
        <end position="776"/>
    </location>
</feature>
<dbReference type="InterPro" id="IPR005113">
    <property type="entry name" value="uDENN_dom"/>
</dbReference>
<feature type="compositionally biased region" description="Polar residues" evidence="4">
    <location>
        <begin position="501"/>
        <end position="512"/>
    </location>
</feature>
<feature type="compositionally biased region" description="Polar residues" evidence="4">
    <location>
        <begin position="651"/>
        <end position="661"/>
    </location>
</feature>
<dbReference type="InterPro" id="IPR040032">
    <property type="entry name" value="DENND1A/B/C"/>
</dbReference>